<keyword evidence="11" id="KW-1185">Reference proteome</keyword>
<dbReference type="Pfam" id="PF03023">
    <property type="entry name" value="MurJ"/>
    <property type="match status" value="1"/>
</dbReference>
<keyword evidence="5 8" id="KW-0573">Peptidoglycan synthesis</keyword>
<evidence type="ECO:0000313" key="11">
    <source>
        <dbReference type="Proteomes" id="UP001519306"/>
    </source>
</evidence>
<keyword evidence="7 8" id="KW-0472">Membrane</keyword>
<evidence type="ECO:0000256" key="7">
    <source>
        <dbReference type="ARBA" id="ARBA00023136"/>
    </source>
</evidence>
<accession>A0ABS4KDN1</accession>
<evidence type="ECO:0000256" key="5">
    <source>
        <dbReference type="ARBA" id="ARBA00022984"/>
    </source>
</evidence>
<evidence type="ECO:0000256" key="9">
    <source>
        <dbReference type="PIRNR" id="PIRNR002869"/>
    </source>
</evidence>
<dbReference type="InterPro" id="IPR004268">
    <property type="entry name" value="MurJ"/>
</dbReference>
<keyword evidence="4 8" id="KW-0133">Cell shape</keyword>
<dbReference type="NCBIfam" id="TIGR01695">
    <property type="entry name" value="murJ_mviN"/>
    <property type="match status" value="1"/>
</dbReference>
<dbReference type="PANTHER" id="PTHR47019">
    <property type="entry name" value="LIPID II FLIPPASE MURJ"/>
    <property type="match status" value="1"/>
</dbReference>
<dbReference type="PANTHER" id="PTHR47019:SF1">
    <property type="entry name" value="LIPID II FLIPPASE MURJ"/>
    <property type="match status" value="1"/>
</dbReference>
<feature type="transmembrane region" description="Helical" evidence="8">
    <location>
        <begin position="260"/>
        <end position="280"/>
    </location>
</feature>
<evidence type="ECO:0000256" key="8">
    <source>
        <dbReference type="HAMAP-Rule" id="MF_02078"/>
    </source>
</evidence>
<dbReference type="Proteomes" id="UP001519306">
    <property type="component" value="Unassembled WGS sequence"/>
</dbReference>
<comment type="function">
    <text evidence="8 9">Involved in peptidoglycan biosynthesis. Transports lipid-linked peptidoglycan precursors from the inner to the outer leaflet of the cytoplasmic membrane.</text>
</comment>
<feature type="transmembrane region" description="Helical" evidence="8">
    <location>
        <begin position="123"/>
        <end position="144"/>
    </location>
</feature>
<dbReference type="PIRSF" id="PIRSF002869">
    <property type="entry name" value="MviN"/>
    <property type="match status" value="1"/>
</dbReference>
<feature type="transmembrane region" description="Helical" evidence="8">
    <location>
        <begin position="439"/>
        <end position="458"/>
    </location>
</feature>
<evidence type="ECO:0000256" key="1">
    <source>
        <dbReference type="ARBA" id="ARBA00004651"/>
    </source>
</evidence>
<keyword evidence="6 8" id="KW-1133">Transmembrane helix</keyword>
<name>A0ABS4KDN1_9FIRM</name>
<dbReference type="CDD" id="cd13123">
    <property type="entry name" value="MATE_MurJ_like"/>
    <property type="match status" value="1"/>
</dbReference>
<comment type="subcellular location">
    <subcellularLocation>
        <location evidence="1 8">Cell membrane</location>
        <topology evidence="1 8">Multi-pass membrane protein</topology>
    </subcellularLocation>
</comment>
<evidence type="ECO:0000256" key="4">
    <source>
        <dbReference type="ARBA" id="ARBA00022960"/>
    </source>
</evidence>
<comment type="caution">
    <text evidence="10">The sequence shown here is derived from an EMBL/GenBank/DDBJ whole genome shotgun (WGS) entry which is preliminary data.</text>
</comment>
<proteinExistence type="inferred from homology"/>
<evidence type="ECO:0000313" key="10">
    <source>
        <dbReference type="EMBL" id="MBP2025886.1"/>
    </source>
</evidence>
<keyword evidence="2 8" id="KW-1003">Cell membrane</keyword>
<feature type="transmembrane region" description="Helical" evidence="8">
    <location>
        <begin position="83"/>
        <end position="103"/>
    </location>
</feature>
<feature type="transmembrane region" description="Helical" evidence="8">
    <location>
        <begin position="151"/>
        <end position="171"/>
    </location>
</feature>
<dbReference type="InterPro" id="IPR051050">
    <property type="entry name" value="Lipid_II_flippase_MurJ/MviN"/>
</dbReference>
<evidence type="ECO:0000256" key="2">
    <source>
        <dbReference type="ARBA" id="ARBA00022475"/>
    </source>
</evidence>
<comment type="similarity">
    <text evidence="8 9">Belongs to the MurJ/MviN family.</text>
</comment>
<dbReference type="EMBL" id="JAGGLJ010000014">
    <property type="protein sequence ID" value="MBP2025886.1"/>
    <property type="molecule type" value="Genomic_DNA"/>
</dbReference>
<keyword evidence="8 9" id="KW-0961">Cell wall biogenesis/degradation</keyword>
<feature type="transmembrane region" description="Helical" evidence="8">
    <location>
        <begin position="398"/>
        <end position="418"/>
    </location>
</feature>
<gene>
    <name evidence="8" type="primary">murJ</name>
    <name evidence="10" type="ORF">J2Z71_001435</name>
</gene>
<feature type="transmembrane region" description="Helical" evidence="8">
    <location>
        <begin position="177"/>
        <end position="199"/>
    </location>
</feature>
<feature type="transmembrane region" description="Helical" evidence="8">
    <location>
        <begin position="340"/>
        <end position="361"/>
    </location>
</feature>
<keyword evidence="8 9" id="KW-0813">Transport</keyword>
<comment type="pathway">
    <text evidence="8">Cell wall biogenesis; peptidoglycan biosynthesis.</text>
</comment>
<evidence type="ECO:0000256" key="3">
    <source>
        <dbReference type="ARBA" id="ARBA00022692"/>
    </source>
</evidence>
<evidence type="ECO:0000256" key="6">
    <source>
        <dbReference type="ARBA" id="ARBA00022989"/>
    </source>
</evidence>
<feature type="transmembrane region" description="Helical" evidence="8">
    <location>
        <begin position="219"/>
        <end position="240"/>
    </location>
</feature>
<dbReference type="PRINTS" id="PR01806">
    <property type="entry name" value="VIRFACTRMVIN"/>
</dbReference>
<dbReference type="HAMAP" id="MF_02078">
    <property type="entry name" value="MurJ_MviN"/>
    <property type="match status" value="1"/>
</dbReference>
<reference evidence="10 11" key="1">
    <citation type="submission" date="2021-03" db="EMBL/GenBank/DDBJ databases">
        <title>Genomic Encyclopedia of Type Strains, Phase IV (KMG-IV): sequencing the most valuable type-strain genomes for metagenomic binning, comparative biology and taxonomic classification.</title>
        <authorList>
            <person name="Goeker M."/>
        </authorList>
    </citation>
    <scope>NUCLEOTIDE SEQUENCE [LARGE SCALE GENOMIC DNA]</scope>
    <source>
        <strain evidence="10 11">DSM 27563</strain>
    </source>
</reference>
<sequence>MKTSYILMIVTIVAKLFGLLREKALAYFFGTAILADVFLVAFQIPMTFTNVISGATANGYIPIYDKVKQSSSKKDADLFTSNLTNIIFVVSFIISIIGIVFARPLVKVMAIGFKAEELELCVLITRIAMLSLGATSVFSIFKAYLQIERKFIVSVAHAIVMNIIIIISMWISSKFGYIYLGIGILVAFVFQYIIFLPYIKKSGYRHKFGFDFEDENLKAMLKIIVPVLISTSVIELNFIISKSIASSLFEGGISTLNYAYKLQSFVTGIVITSITTAVYPEMARLGALKDYNGLRKQTSEAIFTMALLVIPASVGLFIFAEPIVKLLFVGGAFSVDDAKVTALALSFYAIGIIGIGIREIISRVFYTIMDAKRPVINSVIMVVLNIVLSISFAKMWGIKGLAFATSVSFIVGAILIVLSLKKKLGSIITKTTTYDIFKIIISTIIMAVLSKFAFNAILNSLGSNLSLIIAIVVAGISYIISLLIFRPSEINKLIGKIKK</sequence>
<feature type="transmembrane region" description="Helical" evidence="8">
    <location>
        <begin position="373"/>
        <end position="392"/>
    </location>
</feature>
<feature type="transmembrane region" description="Helical" evidence="8">
    <location>
        <begin position="464"/>
        <end position="485"/>
    </location>
</feature>
<dbReference type="RefSeq" id="WP_210061552.1">
    <property type="nucleotide sequence ID" value="NZ_JAGGLJ010000014.1"/>
</dbReference>
<feature type="transmembrane region" description="Helical" evidence="8">
    <location>
        <begin position="301"/>
        <end position="320"/>
    </location>
</feature>
<protein>
    <recommendedName>
        <fullName evidence="8">Probable lipid II flippase MurJ</fullName>
    </recommendedName>
</protein>
<keyword evidence="3 8" id="KW-0812">Transmembrane</keyword>
<organism evidence="10 11">
    <name type="scientific">Peptoniphilus stercorisuis</name>
    <dbReference type="NCBI Taxonomy" id="1436965"/>
    <lineage>
        <taxon>Bacteria</taxon>
        <taxon>Bacillati</taxon>
        <taxon>Bacillota</taxon>
        <taxon>Tissierellia</taxon>
        <taxon>Tissierellales</taxon>
        <taxon>Peptoniphilaceae</taxon>
        <taxon>Peptoniphilus</taxon>
    </lineage>
</organism>